<name>A0A2A9EJ86_9MICO</name>
<dbReference type="Proteomes" id="UP000222106">
    <property type="component" value="Unassembled WGS sequence"/>
</dbReference>
<comment type="caution">
    <text evidence="1">The sequence shown here is derived from an EMBL/GenBank/DDBJ whole genome shotgun (WGS) entry which is preliminary data.</text>
</comment>
<dbReference type="InterPro" id="IPR012349">
    <property type="entry name" value="Split_barrel_FMN-bd"/>
</dbReference>
<dbReference type="GO" id="GO:0016491">
    <property type="term" value="F:oxidoreductase activity"/>
    <property type="evidence" value="ECO:0007669"/>
    <property type="project" value="InterPro"/>
</dbReference>
<keyword evidence="2" id="KW-1185">Reference proteome</keyword>
<reference evidence="1 2" key="1">
    <citation type="submission" date="2017-10" db="EMBL/GenBank/DDBJ databases">
        <title>Sequencing the genomes of 1000 actinobacteria strains.</title>
        <authorList>
            <person name="Klenk H.-P."/>
        </authorList>
    </citation>
    <scope>NUCLEOTIDE SEQUENCE [LARGE SCALE GENOMIC DNA]</scope>
    <source>
        <strain evidence="1 2">DSM 21838</strain>
    </source>
</reference>
<dbReference type="Pfam" id="PF04075">
    <property type="entry name" value="F420H2_quin_red"/>
    <property type="match status" value="1"/>
</dbReference>
<evidence type="ECO:0000313" key="2">
    <source>
        <dbReference type="Proteomes" id="UP000222106"/>
    </source>
</evidence>
<sequence>MSPIPRAVARANRRVLNPAMRLVAPHLPGFGLLTHVGRRTGRQYTIPVNVFRDGESGFRIALTYGRDAEWVRNVRAAGRCTLRTRGRVVELVEPTLVHDPWRSWAPVPVRQILGLIRAPDVLVMRKR</sequence>
<dbReference type="AlphaFoldDB" id="A0A2A9EJ86"/>
<accession>A0A2A9EJ86</accession>
<gene>
    <name evidence="1" type="ORF">ATJ97_0772</name>
</gene>
<evidence type="ECO:0000313" key="1">
    <source>
        <dbReference type="EMBL" id="PFG38299.1"/>
    </source>
</evidence>
<dbReference type="InterPro" id="IPR004378">
    <property type="entry name" value="F420H2_quin_Rdtase"/>
</dbReference>
<dbReference type="NCBIfam" id="TIGR00026">
    <property type="entry name" value="hi_GC_TIGR00026"/>
    <property type="match status" value="1"/>
</dbReference>
<protein>
    <submittedName>
        <fullName evidence="1">Deazaflavin-dependent oxidoreductase (Nitroreductase family)</fullName>
    </submittedName>
</protein>
<dbReference type="EMBL" id="PDJI01000004">
    <property type="protein sequence ID" value="PFG38299.1"/>
    <property type="molecule type" value="Genomic_DNA"/>
</dbReference>
<dbReference type="OrthoDB" id="3778270at2"/>
<organism evidence="1 2">
    <name type="scientific">Georgenia soli</name>
    <dbReference type="NCBI Taxonomy" id="638953"/>
    <lineage>
        <taxon>Bacteria</taxon>
        <taxon>Bacillati</taxon>
        <taxon>Actinomycetota</taxon>
        <taxon>Actinomycetes</taxon>
        <taxon>Micrococcales</taxon>
        <taxon>Bogoriellaceae</taxon>
        <taxon>Georgenia</taxon>
    </lineage>
</organism>
<dbReference type="RefSeq" id="WP_098482600.1">
    <property type="nucleotide sequence ID" value="NZ_PDJI01000004.1"/>
</dbReference>
<dbReference type="Gene3D" id="2.30.110.10">
    <property type="entry name" value="Electron Transport, Fmn-binding Protein, Chain A"/>
    <property type="match status" value="1"/>
</dbReference>
<proteinExistence type="predicted"/>